<keyword evidence="6 8" id="KW-0472">Membrane</keyword>
<feature type="transmembrane region" description="Helical" evidence="8">
    <location>
        <begin position="341"/>
        <end position="358"/>
    </location>
</feature>
<keyword evidence="15" id="KW-1185">Reference proteome</keyword>
<feature type="domain" description="Mechanosensitive ion channel transmembrane helices 2/3" evidence="12">
    <location>
        <begin position="508"/>
        <end position="548"/>
    </location>
</feature>
<feature type="transmembrane region" description="Helical" evidence="8">
    <location>
        <begin position="218"/>
        <end position="237"/>
    </location>
</feature>
<evidence type="ECO:0000256" key="5">
    <source>
        <dbReference type="ARBA" id="ARBA00022989"/>
    </source>
</evidence>
<dbReference type="NCBIfam" id="NF008542">
    <property type="entry name" value="PRK11465.1"/>
    <property type="match status" value="1"/>
</dbReference>
<feature type="compositionally biased region" description="Basic and acidic residues" evidence="7">
    <location>
        <begin position="751"/>
        <end position="774"/>
    </location>
</feature>
<evidence type="ECO:0000313" key="15">
    <source>
        <dbReference type="Proteomes" id="UP000235803"/>
    </source>
</evidence>
<dbReference type="Pfam" id="PF21082">
    <property type="entry name" value="MS_channel_3rd"/>
    <property type="match status" value="1"/>
</dbReference>
<evidence type="ECO:0000256" key="2">
    <source>
        <dbReference type="ARBA" id="ARBA00008017"/>
    </source>
</evidence>
<dbReference type="Proteomes" id="UP000235803">
    <property type="component" value="Unassembled WGS sequence"/>
</dbReference>
<keyword evidence="4 8" id="KW-0812">Transmembrane</keyword>
<evidence type="ECO:0000256" key="8">
    <source>
        <dbReference type="SAM" id="Phobius"/>
    </source>
</evidence>
<dbReference type="SUPFAM" id="SSF82861">
    <property type="entry name" value="Mechanosensitive channel protein MscS (YggB), transmembrane region"/>
    <property type="match status" value="1"/>
</dbReference>
<feature type="chain" id="PRO_5014607737" evidence="9">
    <location>
        <begin position="27"/>
        <end position="774"/>
    </location>
</feature>
<feature type="transmembrane region" description="Helical" evidence="8">
    <location>
        <begin position="503"/>
        <end position="523"/>
    </location>
</feature>
<dbReference type="EMBL" id="PNRF01000048">
    <property type="protein sequence ID" value="PMR71982.1"/>
    <property type="molecule type" value="Genomic_DNA"/>
</dbReference>
<feature type="domain" description="Mechanosensitive ion channel MscS C-terminal" evidence="11">
    <location>
        <begin position="639"/>
        <end position="707"/>
    </location>
</feature>
<dbReference type="SUPFAM" id="SSF50182">
    <property type="entry name" value="Sm-like ribonucleoproteins"/>
    <property type="match status" value="1"/>
</dbReference>
<sequence>MTSTRLFPWLIGCLLMTLMAVTPALAQPADATSGPAYSTLADILEDDEARQQLIEQLRSQTIDDRARAAAEATQTDQEPELVSLPRQLAELTSRVASDIGGELRNLVSIVGNLFTGETDASAFDTGAFTSAAINLGLVILATLVFFVSFRHFARPLFTRLSSWSQQSSDMTPVLRLVLCVTLAALVDILVVALAYMAGNLIATFAIGEAGDLSTRASLFLNAFLVIELLKAAVRMLFSSRYEGLRLLPISATEASYWNRWIARLIGLVGYGLMVVVPLANVYLAPALGRGIGALVIFGAFIYAVAVVIKNRIRIRDNLNELAARSDLTATRVSLQLFARTWHLFALAYFLMVLVLTLTQPADALPFVLFATLKSLAAIIMGMLLSNLLTQTIGRRIRLSDDVCRKLPMLEPRLNSYVPNALRAIRTLILIMVILLVLSAWGAFDLAAWYASEAGRNLVGILISVATILIVAIAVWLGLASLIEHKLNQTGTGEPTARARTLLSLFRNALAIALVTMTTMIVLAEIGINIGPLIAGAGVLGLAIGFGAQKMVQDIITGIFIQVENAMNTGDVVTVGGITGTAERLSIRSVGIRDLSGTYHIVPFSSVDTVSNYMREFGYHVGEYAIAYRESIDEAIIVLREAFDELAASDEHKMDILAPLEVAGVTALDKSAINVRVRIKTTPGMQWGVGRAYNRLVKLHFDAKGIEIPFPHTTLYFGQDKTGSAAPANLRVMQQDFTIDGSPAGQPKSKHSHADDRYDPRAKPNPKFKGDFDES</sequence>
<feature type="transmembrane region" description="Helical" evidence="8">
    <location>
        <begin position="264"/>
        <end position="284"/>
    </location>
</feature>
<dbReference type="AlphaFoldDB" id="A0A2N7TUW0"/>
<dbReference type="Gene3D" id="2.30.30.60">
    <property type="match status" value="1"/>
</dbReference>
<evidence type="ECO:0000256" key="4">
    <source>
        <dbReference type="ARBA" id="ARBA00022692"/>
    </source>
</evidence>
<keyword evidence="5 8" id="KW-1133">Transmembrane helix</keyword>
<feature type="transmembrane region" description="Helical" evidence="8">
    <location>
        <begin position="290"/>
        <end position="308"/>
    </location>
</feature>
<feature type="transmembrane region" description="Helical" evidence="8">
    <location>
        <begin position="427"/>
        <end position="451"/>
    </location>
</feature>
<dbReference type="PANTHER" id="PTHR30460">
    <property type="entry name" value="MODERATE CONDUCTANCE MECHANOSENSITIVE CHANNEL YBIO"/>
    <property type="match status" value="1"/>
</dbReference>
<feature type="domain" description="Moderate conductance mechanosensitive channel YbiO-like transmembrane helix 1" evidence="13">
    <location>
        <begin position="370"/>
        <end position="448"/>
    </location>
</feature>
<dbReference type="OrthoDB" id="6500477at2"/>
<feature type="transmembrane region" description="Helical" evidence="8">
    <location>
        <begin position="131"/>
        <end position="152"/>
    </location>
</feature>
<feature type="transmembrane region" description="Helical" evidence="8">
    <location>
        <begin position="457"/>
        <end position="482"/>
    </location>
</feature>
<proteinExistence type="inferred from homology"/>
<dbReference type="InterPro" id="IPR057485">
    <property type="entry name" value="YbiO-like_TM1"/>
</dbReference>
<dbReference type="InterPro" id="IPR006685">
    <property type="entry name" value="MscS_channel_2nd"/>
</dbReference>
<evidence type="ECO:0000256" key="3">
    <source>
        <dbReference type="ARBA" id="ARBA00022475"/>
    </source>
</evidence>
<evidence type="ECO:0000259" key="10">
    <source>
        <dbReference type="Pfam" id="PF00924"/>
    </source>
</evidence>
<dbReference type="InterPro" id="IPR045276">
    <property type="entry name" value="YbiO_bact"/>
</dbReference>
<evidence type="ECO:0000256" key="6">
    <source>
        <dbReference type="ARBA" id="ARBA00023136"/>
    </source>
</evidence>
<evidence type="ECO:0000259" key="11">
    <source>
        <dbReference type="Pfam" id="PF21082"/>
    </source>
</evidence>
<dbReference type="Gene3D" id="3.30.70.100">
    <property type="match status" value="1"/>
</dbReference>
<feature type="domain" description="Mechanosensitive ion channel MscS" evidence="10">
    <location>
        <begin position="550"/>
        <end position="613"/>
    </location>
</feature>
<comment type="caution">
    <text evidence="14">The sequence shown here is derived from an EMBL/GenBank/DDBJ whole genome shotgun (WGS) entry which is preliminary data.</text>
</comment>
<dbReference type="InterPro" id="IPR049278">
    <property type="entry name" value="MS_channel_C"/>
</dbReference>
<evidence type="ECO:0000256" key="1">
    <source>
        <dbReference type="ARBA" id="ARBA00004651"/>
    </source>
</evidence>
<name>A0A2N7TUW0_9GAMM</name>
<evidence type="ECO:0000259" key="13">
    <source>
        <dbReference type="Pfam" id="PF25392"/>
    </source>
</evidence>
<dbReference type="InterPro" id="IPR010920">
    <property type="entry name" value="LSM_dom_sf"/>
</dbReference>
<organism evidence="14 15">
    <name type="scientific">Billgrantia endophytica</name>
    <dbReference type="NCBI Taxonomy" id="2033802"/>
    <lineage>
        <taxon>Bacteria</taxon>
        <taxon>Pseudomonadati</taxon>
        <taxon>Pseudomonadota</taxon>
        <taxon>Gammaproteobacteria</taxon>
        <taxon>Oceanospirillales</taxon>
        <taxon>Halomonadaceae</taxon>
        <taxon>Billgrantia</taxon>
    </lineage>
</organism>
<keyword evidence="9" id="KW-0732">Signal</keyword>
<dbReference type="GO" id="GO:0008381">
    <property type="term" value="F:mechanosensitive monoatomic ion channel activity"/>
    <property type="evidence" value="ECO:0007669"/>
    <property type="project" value="InterPro"/>
</dbReference>
<feature type="transmembrane region" description="Helical" evidence="8">
    <location>
        <begin position="364"/>
        <end position="388"/>
    </location>
</feature>
<protein>
    <submittedName>
        <fullName evidence="14">Mechanosensitive channel protein</fullName>
    </submittedName>
</protein>
<dbReference type="InterPro" id="IPR011014">
    <property type="entry name" value="MscS_channel_TM-2"/>
</dbReference>
<evidence type="ECO:0000259" key="12">
    <source>
        <dbReference type="Pfam" id="PF21088"/>
    </source>
</evidence>
<dbReference type="Pfam" id="PF00924">
    <property type="entry name" value="MS_channel_2nd"/>
    <property type="match status" value="1"/>
</dbReference>
<gene>
    <name evidence="14" type="ORF">C1H69_22640</name>
</gene>
<feature type="transmembrane region" description="Helical" evidence="8">
    <location>
        <begin position="529"/>
        <end position="547"/>
    </location>
</feature>
<reference evidence="14 15" key="1">
    <citation type="submission" date="2018-01" db="EMBL/GenBank/DDBJ databases">
        <title>Halomonas endophytica sp. nov., isolated from storage liquid in the stems of Populus euphratica.</title>
        <authorList>
            <person name="Chen C."/>
        </authorList>
    </citation>
    <scope>NUCLEOTIDE SEQUENCE [LARGE SCALE GENOMIC DNA]</scope>
    <source>
        <strain evidence="14 15">MC28</strain>
    </source>
</reference>
<dbReference type="InterPro" id="IPR023408">
    <property type="entry name" value="MscS_beta-dom_sf"/>
</dbReference>
<evidence type="ECO:0000313" key="14">
    <source>
        <dbReference type="EMBL" id="PMR71982.1"/>
    </source>
</evidence>
<dbReference type="Pfam" id="PF25392">
    <property type="entry name" value="MS_channel_TM1"/>
    <property type="match status" value="1"/>
</dbReference>
<feature type="transmembrane region" description="Helical" evidence="8">
    <location>
        <begin position="173"/>
        <end position="198"/>
    </location>
</feature>
<dbReference type="RefSeq" id="WP_102655639.1">
    <property type="nucleotide sequence ID" value="NZ_PNRF01000048.1"/>
</dbReference>
<keyword evidence="3" id="KW-1003">Cell membrane</keyword>
<dbReference type="PANTHER" id="PTHR30460:SF0">
    <property type="entry name" value="MODERATE CONDUCTANCE MECHANOSENSITIVE CHANNEL YBIO"/>
    <property type="match status" value="1"/>
</dbReference>
<dbReference type="Pfam" id="PF21088">
    <property type="entry name" value="MS_channel_1st"/>
    <property type="match status" value="1"/>
</dbReference>
<dbReference type="InterPro" id="IPR049142">
    <property type="entry name" value="MS_channel_1st"/>
</dbReference>
<comment type="similarity">
    <text evidence="2">Belongs to the MscS (TC 1.A.23) family.</text>
</comment>
<evidence type="ECO:0000256" key="7">
    <source>
        <dbReference type="SAM" id="MobiDB-lite"/>
    </source>
</evidence>
<feature type="region of interest" description="Disordered" evidence="7">
    <location>
        <begin position="735"/>
        <end position="774"/>
    </location>
</feature>
<evidence type="ECO:0000256" key="9">
    <source>
        <dbReference type="SAM" id="SignalP"/>
    </source>
</evidence>
<dbReference type="GO" id="GO:0005886">
    <property type="term" value="C:plasma membrane"/>
    <property type="evidence" value="ECO:0007669"/>
    <property type="project" value="UniProtKB-SubCell"/>
</dbReference>
<dbReference type="SUPFAM" id="SSF82689">
    <property type="entry name" value="Mechanosensitive channel protein MscS (YggB), C-terminal domain"/>
    <property type="match status" value="1"/>
</dbReference>
<dbReference type="InterPro" id="IPR011066">
    <property type="entry name" value="MscS_channel_C_sf"/>
</dbReference>
<dbReference type="Gene3D" id="1.10.287.1260">
    <property type="match status" value="1"/>
</dbReference>
<feature type="signal peptide" evidence="9">
    <location>
        <begin position="1"/>
        <end position="26"/>
    </location>
</feature>
<comment type="subcellular location">
    <subcellularLocation>
        <location evidence="1">Cell membrane</location>
        <topology evidence="1">Multi-pass membrane protein</topology>
    </subcellularLocation>
</comment>
<accession>A0A2N7TUW0</accession>